<evidence type="ECO:0000256" key="5">
    <source>
        <dbReference type="ARBA" id="ARBA00023125"/>
    </source>
</evidence>
<dbReference type="GO" id="GO:0003677">
    <property type="term" value="F:DNA binding"/>
    <property type="evidence" value="ECO:0007669"/>
    <property type="project" value="UniProtKB-KW"/>
</dbReference>
<name>A0AAQ3WM10_PASNO</name>
<dbReference type="PANTHER" id="PTHR24009">
    <property type="entry name" value="RNA-BINDING (RRM/RBD/RNP MOTIFS)"/>
    <property type="match status" value="1"/>
</dbReference>
<evidence type="ECO:0000256" key="4">
    <source>
        <dbReference type="ARBA" id="ARBA00022884"/>
    </source>
</evidence>
<keyword evidence="1" id="KW-0479">Metal-binding</keyword>
<evidence type="ECO:0000256" key="3">
    <source>
        <dbReference type="ARBA" id="ARBA00022833"/>
    </source>
</evidence>
<keyword evidence="9" id="KW-1185">Reference proteome</keyword>
<evidence type="ECO:0000313" key="8">
    <source>
        <dbReference type="EMBL" id="WVZ66506.1"/>
    </source>
</evidence>
<evidence type="ECO:0000313" key="9">
    <source>
        <dbReference type="Proteomes" id="UP001341281"/>
    </source>
</evidence>
<dbReference type="InterPro" id="IPR000504">
    <property type="entry name" value="RRM_dom"/>
</dbReference>
<protein>
    <recommendedName>
        <fullName evidence="7">RRM domain-containing protein</fullName>
    </recommendedName>
</protein>
<dbReference type="SUPFAM" id="SSF54928">
    <property type="entry name" value="RNA-binding domain, RBD"/>
    <property type="match status" value="1"/>
</dbReference>
<evidence type="ECO:0000256" key="6">
    <source>
        <dbReference type="PROSITE-ProRule" id="PRU00176"/>
    </source>
</evidence>
<accession>A0AAQ3WM10</accession>
<proteinExistence type="predicted"/>
<dbReference type="PROSITE" id="PS50102">
    <property type="entry name" value="RRM"/>
    <property type="match status" value="1"/>
</dbReference>
<dbReference type="GO" id="GO:0003723">
    <property type="term" value="F:RNA binding"/>
    <property type="evidence" value="ECO:0007669"/>
    <property type="project" value="UniProtKB-UniRule"/>
</dbReference>
<dbReference type="EMBL" id="CP144747">
    <property type="protein sequence ID" value="WVZ66506.1"/>
    <property type="molecule type" value="Genomic_DNA"/>
</dbReference>
<evidence type="ECO:0000256" key="1">
    <source>
        <dbReference type="ARBA" id="ARBA00022723"/>
    </source>
</evidence>
<reference evidence="8 9" key="1">
    <citation type="submission" date="2024-02" db="EMBL/GenBank/DDBJ databases">
        <title>High-quality chromosome-scale genome assembly of Pensacola bahiagrass (Paspalum notatum Flugge var. saurae).</title>
        <authorList>
            <person name="Vega J.M."/>
            <person name="Podio M."/>
            <person name="Orjuela J."/>
            <person name="Siena L.A."/>
            <person name="Pessino S.C."/>
            <person name="Combes M.C."/>
            <person name="Mariac C."/>
            <person name="Albertini E."/>
            <person name="Pupilli F."/>
            <person name="Ortiz J.P.A."/>
            <person name="Leblanc O."/>
        </authorList>
    </citation>
    <scope>NUCLEOTIDE SEQUENCE [LARGE SCALE GENOMIC DNA]</scope>
    <source>
        <strain evidence="8">R1</strain>
        <tissue evidence="8">Leaf</tissue>
    </source>
</reference>
<dbReference type="Gene3D" id="3.30.70.330">
    <property type="match status" value="1"/>
</dbReference>
<evidence type="ECO:0000259" key="7">
    <source>
        <dbReference type="PROSITE" id="PS50102"/>
    </source>
</evidence>
<feature type="domain" description="RRM" evidence="7">
    <location>
        <begin position="372"/>
        <end position="446"/>
    </location>
</feature>
<keyword evidence="4 6" id="KW-0694">RNA-binding</keyword>
<keyword evidence="5" id="KW-0238">DNA-binding</keyword>
<dbReference type="Pfam" id="PF00076">
    <property type="entry name" value="RRM_1"/>
    <property type="match status" value="1"/>
</dbReference>
<gene>
    <name evidence="8" type="ORF">U9M48_015715</name>
</gene>
<keyword evidence="2" id="KW-0863">Zinc-finger</keyword>
<dbReference type="Proteomes" id="UP001341281">
    <property type="component" value="Chromosome 03"/>
</dbReference>
<dbReference type="AlphaFoldDB" id="A0AAQ3WM10"/>
<keyword evidence="3" id="KW-0862">Zinc</keyword>
<organism evidence="8 9">
    <name type="scientific">Paspalum notatum var. saurae</name>
    <dbReference type="NCBI Taxonomy" id="547442"/>
    <lineage>
        <taxon>Eukaryota</taxon>
        <taxon>Viridiplantae</taxon>
        <taxon>Streptophyta</taxon>
        <taxon>Embryophyta</taxon>
        <taxon>Tracheophyta</taxon>
        <taxon>Spermatophyta</taxon>
        <taxon>Magnoliopsida</taxon>
        <taxon>Liliopsida</taxon>
        <taxon>Poales</taxon>
        <taxon>Poaceae</taxon>
        <taxon>PACMAD clade</taxon>
        <taxon>Panicoideae</taxon>
        <taxon>Andropogonodae</taxon>
        <taxon>Paspaleae</taxon>
        <taxon>Paspalinae</taxon>
        <taxon>Paspalum</taxon>
    </lineage>
</organism>
<dbReference type="InterPro" id="IPR012677">
    <property type="entry name" value="Nucleotide-bd_a/b_plait_sf"/>
</dbReference>
<dbReference type="GO" id="GO:0008270">
    <property type="term" value="F:zinc ion binding"/>
    <property type="evidence" value="ECO:0007669"/>
    <property type="project" value="UniProtKB-KW"/>
</dbReference>
<evidence type="ECO:0000256" key="2">
    <source>
        <dbReference type="ARBA" id="ARBA00022771"/>
    </source>
</evidence>
<sequence length="453" mass="51066">MQSARGAAESQFRAAAAYGIAGRPCKVPARPRAPLRLPLLLISRGAVLASRRKMRLVLWDYKNYSVRCLPCVCLMSSFGGSWSIWYNHAEVLVGFGRDLDSGNGGQEVDADVILECRRLLIDKARELYPQNAEVIISYIAANEPIEDIRRYSFDEVKSLIIDVALIQEIALLPPALIPTCEIGTLHHAQLQSHPPSHPIGLTGAFQNPCSKLIGFEDHFQSLSIPGDAMRSNYQSDSTNVDGYPSNYKVQTDHSFDHLGSLHMLDMEIKLHILERAIRDLLLSQPSSSFPVDHHEKKYLERYGKPLDIEGFQTEGQMNRKVDCSLIDLLMQRNTTRVIERQGQNFVVPVKDDSKYLTHGSESVMPPARTDSNQIYITFKAKTKSITETDVQSYFSKYGTVSEVRFPSKQRRMFGFVSFLDPGLGQQNVSYQKGALISYVELKFVSNRTRKEMN</sequence>
<dbReference type="InterPro" id="IPR035979">
    <property type="entry name" value="RBD_domain_sf"/>
</dbReference>
<dbReference type="PANTHER" id="PTHR24009:SF0">
    <property type="entry name" value="ZINC FINGER CCCH DOMAIN-CONTAINING PROTEIN 18"/>
    <property type="match status" value="1"/>
</dbReference>